<evidence type="ECO:0000256" key="2">
    <source>
        <dbReference type="ARBA" id="ARBA00022630"/>
    </source>
</evidence>
<evidence type="ECO:0000259" key="10">
    <source>
        <dbReference type="PROSITE" id="PS51387"/>
    </source>
</evidence>
<evidence type="ECO:0000256" key="6">
    <source>
        <dbReference type="PIRSR" id="PIRSR625650-2"/>
    </source>
</evidence>
<comment type="caution">
    <text evidence="11">The sequence shown here is derived from an EMBL/GenBank/DDBJ whole genome shotgun (WGS) entry which is preliminary data.</text>
</comment>
<evidence type="ECO:0000256" key="3">
    <source>
        <dbReference type="ARBA" id="ARBA00022827"/>
    </source>
</evidence>
<proteinExistence type="inferred from homology"/>
<dbReference type="GO" id="GO:0008610">
    <property type="term" value="P:lipid biosynthetic process"/>
    <property type="evidence" value="ECO:0007669"/>
    <property type="project" value="InterPro"/>
</dbReference>
<feature type="binding site" evidence="7">
    <location>
        <begin position="266"/>
        <end position="272"/>
    </location>
    <ligand>
        <name>FAD</name>
        <dbReference type="ChEBI" id="CHEBI:57692"/>
    </ligand>
</feature>
<reference evidence="11 12" key="1">
    <citation type="submission" date="2015-06" db="EMBL/GenBank/DDBJ databases">
        <title>Recapitulation of the evolution of biosynthetic gene clusters reveals hidden chemical diversity on bacterial genomes.</title>
        <authorList>
            <person name="Cruz-Morales P."/>
            <person name="Martinez-Guerrero C."/>
            <person name="Morales-Escalante M.A."/>
            <person name="Yanez-Guerra L.A."/>
            <person name="Kopp J.F."/>
            <person name="Feldmann J."/>
            <person name="Ramos-Aboites H.E."/>
            <person name="Barona-Gomez F."/>
        </authorList>
    </citation>
    <scope>NUCLEOTIDE SEQUENCE [LARGE SCALE GENOMIC DNA]</scope>
    <source>
        <strain evidence="11 12">ATCC 31245</strain>
    </source>
</reference>
<comment type="cofactor">
    <cofactor evidence="7">
        <name>FAD</name>
        <dbReference type="ChEBI" id="CHEBI:57692"/>
    </cofactor>
</comment>
<dbReference type="InterPro" id="IPR036318">
    <property type="entry name" value="FAD-bd_PCMH-like_sf"/>
</dbReference>
<feature type="binding site" evidence="7">
    <location>
        <begin position="133"/>
        <end position="139"/>
    </location>
    <ligand>
        <name>FAD</name>
        <dbReference type="ChEBI" id="CHEBI:57692"/>
    </ligand>
</feature>
<dbReference type="Proteomes" id="UP000035932">
    <property type="component" value="Unassembled WGS sequence"/>
</dbReference>
<keyword evidence="4" id="KW-0560">Oxidoreductase</keyword>
<dbReference type="GO" id="GO:0008609">
    <property type="term" value="F:alkylglycerone-phosphate synthase activity"/>
    <property type="evidence" value="ECO:0007669"/>
    <property type="project" value="InterPro"/>
</dbReference>
<feature type="binding site" evidence="6">
    <location>
        <position position="399"/>
    </location>
    <ligand>
        <name>substrate</name>
    </ligand>
</feature>
<evidence type="ECO:0000313" key="11">
    <source>
        <dbReference type="EMBL" id="KMO95419.1"/>
    </source>
</evidence>
<dbReference type="Gene3D" id="3.30.465.10">
    <property type="match status" value="1"/>
</dbReference>
<dbReference type="SUPFAM" id="SSF56176">
    <property type="entry name" value="FAD-binding/transporter-associated domain-like"/>
    <property type="match status" value="1"/>
</dbReference>
<dbReference type="RefSeq" id="WP_048478890.1">
    <property type="nucleotide sequence ID" value="NZ_JBIRUD010000001.1"/>
</dbReference>
<dbReference type="EMBL" id="LFML01000102">
    <property type="protein sequence ID" value="KMO95419.1"/>
    <property type="molecule type" value="Genomic_DNA"/>
</dbReference>
<protein>
    <submittedName>
        <fullName evidence="11">FAD-linked oxidase</fullName>
    </submittedName>
</protein>
<dbReference type="InterPro" id="IPR006094">
    <property type="entry name" value="Oxid_FAD_bind_N"/>
</dbReference>
<name>A0A0J6XJQ4_9ACTN</name>
<dbReference type="STRING" id="66430.ACS04_23930"/>
<evidence type="ECO:0000256" key="5">
    <source>
        <dbReference type="PIRSR" id="PIRSR625650-1"/>
    </source>
</evidence>
<dbReference type="InterPro" id="IPR016166">
    <property type="entry name" value="FAD-bd_PCMH"/>
</dbReference>
<dbReference type="AlphaFoldDB" id="A0A0J6XJQ4"/>
<dbReference type="Gene3D" id="3.30.300.330">
    <property type="match status" value="1"/>
</dbReference>
<feature type="active site" description="Proton donor/acceptor" evidence="5">
    <location>
        <position position="461"/>
    </location>
</feature>
<feature type="compositionally biased region" description="Gly residues" evidence="9">
    <location>
        <begin position="365"/>
        <end position="380"/>
    </location>
</feature>
<evidence type="ECO:0000313" key="12">
    <source>
        <dbReference type="Proteomes" id="UP000035932"/>
    </source>
</evidence>
<dbReference type="PATRIC" id="fig|66430.4.peg.262"/>
<keyword evidence="3 7" id="KW-0274">FAD</keyword>
<feature type="region of interest" description="Disordered" evidence="9">
    <location>
        <begin position="361"/>
        <end position="381"/>
    </location>
</feature>
<feature type="site" description="Important for enzyme activity" evidence="8">
    <location>
        <position position="317"/>
    </location>
</feature>
<evidence type="ECO:0000256" key="1">
    <source>
        <dbReference type="ARBA" id="ARBA00008000"/>
    </source>
</evidence>
<comment type="similarity">
    <text evidence="1">Belongs to the FAD-binding oxidoreductase/transferase type 4 family.</text>
</comment>
<dbReference type="InterPro" id="IPR016164">
    <property type="entry name" value="FAD-linked_Oxase-like_C"/>
</dbReference>
<dbReference type="Gene3D" id="3.30.43.10">
    <property type="entry name" value="Uridine Diphospho-n-acetylenolpyruvylglucosamine Reductase, domain 2"/>
    <property type="match status" value="1"/>
</dbReference>
<evidence type="ECO:0000256" key="4">
    <source>
        <dbReference type="ARBA" id="ARBA00023002"/>
    </source>
</evidence>
<feature type="domain" description="FAD-binding PCMH-type" evidence="10">
    <location>
        <begin position="101"/>
        <end position="282"/>
    </location>
</feature>
<keyword evidence="2" id="KW-0285">Flavoprotein</keyword>
<dbReference type="InterPro" id="IPR016169">
    <property type="entry name" value="FAD-bd_PCMH_sub2"/>
</dbReference>
<feature type="region of interest" description="Disordered" evidence="9">
    <location>
        <begin position="539"/>
        <end position="559"/>
    </location>
</feature>
<accession>A0A0J6XJQ4</accession>
<dbReference type="InterPro" id="IPR025650">
    <property type="entry name" value="Alkyl-DHAP_Synthase"/>
</dbReference>
<dbReference type="Pfam" id="PF02913">
    <property type="entry name" value="FAD-oxidase_C"/>
    <property type="match status" value="1"/>
</dbReference>
<dbReference type="InterPro" id="IPR016167">
    <property type="entry name" value="FAD-bd_PCMH_sub1"/>
</dbReference>
<dbReference type="InterPro" id="IPR004113">
    <property type="entry name" value="FAD-bd_oxidored_4_C"/>
</dbReference>
<sequence length="559" mass="58911">MAEITPAAPAARTRPRRSWWGWGAEDRALPDSECVALGALVPGAADTPLPVPDVRSVELPKPRISPPASLAHLMSDAPQDRASHTYGKAYRDVVRALRGELGAAPDQVVYPRGEQDVVDVLDWAAGADVVVVPYGAGSSVVGGVEYRGDRRGGVVSLDLAGLDRVLDIDTVGRAARIQAGVLGPDLEARLRPHGLTLRHFPQSFEFSTLGGWLATRAGGHYATLLTHIDDLTQSLRVVTPVGVNESLRVPGSGAGPSPDRLFLGSEGTLGVITEAWMRLQDRPRHKASASFVFGDFKAAAAAVRAIAQSGLNPANCRLLDPGEAALAGVAGGGRSVLVLGVESAHFPVDDRLAELATLARDHGGSPAGGTAGRPSAGGAGDDSAAGAWRSAFLRMPYLRDALARMSVISETFETACTWGRADALYEAVHWDLGAVVREVTGAEGMINCRFTHVYPDGPAPYFTVIAAARRGSELAMWDEIKAAAMEVLGAHGATVTHHHAVGRDHRPGYDRQRPEPFARALRAAKGALDPAGILNPGVLFDGERSRAGRTPPARRGQNE</sequence>
<dbReference type="PANTHER" id="PTHR46568:SF1">
    <property type="entry name" value="ALKYLDIHYDROXYACETONEPHOSPHATE SYNTHASE, PEROXISOMAL"/>
    <property type="match status" value="1"/>
</dbReference>
<evidence type="ECO:0000256" key="9">
    <source>
        <dbReference type="SAM" id="MobiDB-lite"/>
    </source>
</evidence>
<evidence type="ECO:0000256" key="7">
    <source>
        <dbReference type="PIRSR" id="PIRSR625650-3"/>
    </source>
</evidence>
<dbReference type="GO" id="GO:0071949">
    <property type="term" value="F:FAD binding"/>
    <property type="evidence" value="ECO:0007669"/>
    <property type="project" value="InterPro"/>
</dbReference>
<dbReference type="Pfam" id="PF01565">
    <property type="entry name" value="FAD_binding_4"/>
    <property type="match status" value="1"/>
</dbReference>
<dbReference type="GO" id="GO:0016491">
    <property type="term" value="F:oxidoreductase activity"/>
    <property type="evidence" value="ECO:0007669"/>
    <property type="project" value="UniProtKB-KW"/>
</dbReference>
<keyword evidence="12" id="KW-1185">Reference proteome</keyword>
<evidence type="ECO:0000256" key="8">
    <source>
        <dbReference type="PIRSR" id="PIRSR625650-4"/>
    </source>
</evidence>
<organism evidence="11 12">
    <name type="scientific">Streptomyces roseus</name>
    <dbReference type="NCBI Taxonomy" id="66430"/>
    <lineage>
        <taxon>Bacteria</taxon>
        <taxon>Bacillati</taxon>
        <taxon>Actinomycetota</taxon>
        <taxon>Actinomycetes</taxon>
        <taxon>Kitasatosporales</taxon>
        <taxon>Streptomycetaceae</taxon>
        <taxon>Streptomyces</taxon>
    </lineage>
</organism>
<dbReference type="SUPFAM" id="SSF55103">
    <property type="entry name" value="FAD-linked oxidases, C-terminal domain"/>
    <property type="match status" value="1"/>
</dbReference>
<dbReference type="OrthoDB" id="9811557at2"/>
<dbReference type="PANTHER" id="PTHR46568">
    <property type="entry name" value="ALKYLDIHYDROXYACETONEPHOSPHATE SYNTHASE, PEROXISOMAL"/>
    <property type="match status" value="1"/>
</dbReference>
<gene>
    <name evidence="11" type="ORF">ACS04_23930</name>
</gene>
<dbReference type="Gene3D" id="3.30.70.3450">
    <property type="match status" value="1"/>
</dbReference>
<dbReference type="PROSITE" id="PS51387">
    <property type="entry name" value="FAD_PCMH"/>
    <property type="match status" value="1"/>
</dbReference>